<keyword evidence="3" id="KW-1185">Reference proteome</keyword>
<proteinExistence type="predicted"/>
<dbReference type="Gene3D" id="3.40.50.150">
    <property type="entry name" value="Vaccinia Virus protein VP39"/>
    <property type="match status" value="1"/>
</dbReference>
<protein>
    <submittedName>
        <fullName evidence="2">6249_t:CDS:1</fullName>
    </submittedName>
</protein>
<dbReference type="GO" id="GO:0008757">
    <property type="term" value="F:S-adenosylmethionine-dependent methyltransferase activity"/>
    <property type="evidence" value="ECO:0007669"/>
    <property type="project" value="InterPro"/>
</dbReference>
<dbReference type="AlphaFoldDB" id="A0A9N8V291"/>
<dbReference type="CDD" id="cd02440">
    <property type="entry name" value="AdoMet_MTases"/>
    <property type="match status" value="1"/>
</dbReference>
<dbReference type="SUPFAM" id="SSF53335">
    <property type="entry name" value="S-adenosyl-L-methionine-dependent methyltransferases"/>
    <property type="match status" value="1"/>
</dbReference>
<feature type="domain" description="Methyltransferase type 11" evidence="1">
    <location>
        <begin position="90"/>
        <end position="148"/>
    </location>
</feature>
<accession>A0A9N8V291</accession>
<evidence type="ECO:0000313" key="3">
    <source>
        <dbReference type="Proteomes" id="UP000789570"/>
    </source>
</evidence>
<reference evidence="2" key="1">
    <citation type="submission" date="2021-06" db="EMBL/GenBank/DDBJ databases">
        <authorList>
            <person name="Kallberg Y."/>
            <person name="Tangrot J."/>
            <person name="Rosling A."/>
        </authorList>
    </citation>
    <scope>NUCLEOTIDE SEQUENCE</scope>
    <source>
        <strain evidence="2">UK204</strain>
    </source>
</reference>
<evidence type="ECO:0000313" key="2">
    <source>
        <dbReference type="EMBL" id="CAG8437037.1"/>
    </source>
</evidence>
<name>A0A9N8V291_9GLOM</name>
<sequence>MGINGSSLMTNAMTDVEKDLLYSRHHISRELFRGNFSSPVQDVLNTGWRARVLHVNTTLGTWLAEMSADFPGCTYIGVNPTIPSPLHENGRPFDVEFVEAKIHDGLPYNDNTFDFIFMRFCAWDFTENEWEKVVIRELVRCLKPGGWIEFMDFDMNFQNQGPTSIKMLNCIYDLQHMKNRIRRLTDIWEEFLMTTNQIQHVRNRSEYLPIGRHGGKLGDAASQFFHDFIIYHLPRYARNMGIRTRDIPNIANTYCEEANTCRTMAPLVRVFGQKKS</sequence>
<evidence type="ECO:0000259" key="1">
    <source>
        <dbReference type="Pfam" id="PF08241"/>
    </source>
</evidence>
<comment type="caution">
    <text evidence="2">The sequence shown here is derived from an EMBL/GenBank/DDBJ whole genome shotgun (WGS) entry which is preliminary data.</text>
</comment>
<dbReference type="InterPro" id="IPR013216">
    <property type="entry name" value="Methyltransf_11"/>
</dbReference>
<dbReference type="OrthoDB" id="2013972at2759"/>
<dbReference type="InterPro" id="IPR029063">
    <property type="entry name" value="SAM-dependent_MTases_sf"/>
</dbReference>
<organism evidence="2 3">
    <name type="scientific">Funneliformis caledonium</name>
    <dbReference type="NCBI Taxonomy" id="1117310"/>
    <lineage>
        <taxon>Eukaryota</taxon>
        <taxon>Fungi</taxon>
        <taxon>Fungi incertae sedis</taxon>
        <taxon>Mucoromycota</taxon>
        <taxon>Glomeromycotina</taxon>
        <taxon>Glomeromycetes</taxon>
        <taxon>Glomerales</taxon>
        <taxon>Glomeraceae</taxon>
        <taxon>Funneliformis</taxon>
    </lineage>
</organism>
<dbReference type="Pfam" id="PF08241">
    <property type="entry name" value="Methyltransf_11"/>
    <property type="match status" value="1"/>
</dbReference>
<gene>
    <name evidence="2" type="ORF">FCALED_LOCUS194</name>
</gene>
<dbReference type="Proteomes" id="UP000789570">
    <property type="component" value="Unassembled WGS sequence"/>
</dbReference>
<dbReference type="EMBL" id="CAJVPQ010000014">
    <property type="protein sequence ID" value="CAG8437037.1"/>
    <property type="molecule type" value="Genomic_DNA"/>
</dbReference>